<dbReference type="GeneID" id="127742903"/>
<dbReference type="RefSeq" id="XP_052111568.1">
    <property type="nucleotide sequence ID" value="XM_052255608.1"/>
</dbReference>
<dbReference type="InterPro" id="IPR025452">
    <property type="entry name" value="DUF4218"/>
</dbReference>
<proteinExistence type="predicted"/>
<dbReference type="PANTHER" id="PTHR10775:SF190">
    <property type="entry name" value="TNP2-LIKE TRANSPOSON PROTEIN"/>
    <property type="match status" value="1"/>
</dbReference>
<dbReference type="Proteomes" id="UP000515211">
    <property type="component" value="Chromosome 10"/>
</dbReference>
<accession>A0A9C6TMT7</accession>
<protein>
    <submittedName>
        <fullName evidence="5">Uncharacterized protein LOC127742903</fullName>
    </submittedName>
</protein>
<reference evidence="4" key="1">
    <citation type="journal article" date="2016" name="Nat. Genet.">
        <title>The genome sequences of Arachis duranensis and Arachis ipaensis, the diploid ancestors of cultivated peanut.</title>
        <authorList>
            <person name="Bertioli D.J."/>
            <person name="Cannon S.B."/>
            <person name="Froenicke L."/>
            <person name="Huang G."/>
            <person name="Farmer A.D."/>
            <person name="Cannon E.K."/>
            <person name="Liu X."/>
            <person name="Gao D."/>
            <person name="Clevenger J."/>
            <person name="Dash S."/>
            <person name="Ren L."/>
            <person name="Moretzsohn M.C."/>
            <person name="Shirasawa K."/>
            <person name="Huang W."/>
            <person name="Vidigal B."/>
            <person name="Abernathy B."/>
            <person name="Chu Y."/>
            <person name="Niederhuth C.E."/>
            <person name="Umale P."/>
            <person name="Araujo A.C."/>
            <person name="Kozik A."/>
            <person name="Kim K.D."/>
            <person name="Burow M.D."/>
            <person name="Varshney R.K."/>
            <person name="Wang X."/>
            <person name="Zhang X."/>
            <person name="Barkley N."/>
            <person name="Guimaraes P.M."/>
            <person name="Isobe S."/>
            <person name="Guo B."/>
            <person name="Liao B."/>
            <person name="Stalker H.T."/>
            <person name="Schmitz R.J."/>
            <person name="Scheffler B.E."/>
            <person name="Leal-Bertioli S.C."/>
            <person name="Xun X."/>
            <person name="Jackson S.A."/>
            <person name="Michelmore R."/>
            <person name="Ozias-Akins P."/>
        </authorList>
    </citation>
    <scope>NUCLEOTIDE SEQUENCE [LARGE SCALE GENOMIC DNA]</scope>
    <source>
        <strain evidence="4">cv. V14167</strain>
    </source>
</reference>
<sequence>MDMSKDWMDTPRHEKEYQVGVERFLHFAFSSKGVPQGEEIQCPCAKCCNIFWLKRDDIYDHLICHGVVKGYKRWFNHGESLFPMDIDSDIGGEYNCNDNIDELLRDRFRDNTQVDGQDMGPNECAKEFYKLVDEASQELYPGCKGFTRLSFTIRLYLLKCLHGWSNASFTSLLELLKEAMPYLNIPTSFDKTKNMVKNLGLDYQKIDACRNDCMLYRNGYENDSSCHVCGTSRYIEHHEEEDDVTSSRKPHKVAAKTLRHFPLIPRLQRLFMCTRTVEAMSWHHNERVKDGSLRHPADGESWKAFDNRHEDFAKEPRNVRLGLASDGFNPFRTLSSTHSTWPVVLMVYNLPPWMSMKPDYFMLSLLIPGPQSPGNDIDVYLQPLIEELKELWESGVETYDSKENKTFNMRACLLWTINDFPAYAMLSGWSTKGKLACPCCNDETSSIYLKHSHKTVYMDHRRFLPMNHPWRHNKRSFNGKTELRSPPQLLEGSAVFDILREVDNSFGKKQKRSKNGISNWKKRSIFFELPYWKSNMFRHNLDVMHIEKNIVDSIIGTLLDIPGKTKDHAAARYDLKDMGIKKNLQPRDTKDGKKTKLAKACFSMTPAEKTIFCSVLKAAKLPDGSASNIARCVHETEKKISGYKTHDAHFMLHYLLQVPIKSILPDHVAIALVRLCSFFRRICQKVISLDEVVNLEAEIAETLCQLERIFPPSFFDIMVHLPIHLANEVRLGGPVQYRWMYPVERYMCTLKSYVRNRSRPEGSIAEGYLANECINFCSRYLHEDVHTRFNRIPRNNDECVSDEVRTPSLFPSKGCPLGGRMGDLFILDEKSEIQGHAYILNNCDKIEVYMREHEEAVNDNNPRRTKWEKAKDRSQ</sequence>
<name>A0A9C6TMT7_ARADU</name>
<feature type="domain" description="Transposase-associated" evidence="3">
    <location>
        <begin position="5"/>
        <end position="79"/>
    </location>
</feature>
<keyword evidence="4" id="KW-1185">Reference proteome</keyword>
<evidence type="ECO:0000259" key="3">
    <source>
        <dbReference type="Pfam" id="PF13963"/>
    </source>
</evidence>
<dbReference type="Pfam" id="PF13963">
    <property type="entry name" value="Transpos_assoc"/>
    <property type="match status" value="1"/>
</dbReference>
<dbReference type="PANTHER" id="PTHR10775">
    <property type="entry name" value="OS08G0208400 PROTEIN"/>
    <property type="match status" value="1"/>
</dbReference>
<evidence type="ECO:0000259" key="2">
    <source>
        <dbReference type="Pfam" id="PF13960"/>
    </source>
</evidence>
<evidence type="ECO:0000256" key="1">
    <source>
        <dbReference type="SAM" id="MobiDB-lite"/>
    </source>
</evidence>
<dbReference type="KEGG" id="adu:127742903"/>
<reference evidence="5" key="2">
    <citation type="submission" date="2025-08" db="UniProtKB">
        <authorList>
            <consortium name="RefSeq"/>
        </authorList>
    </citation>
    <scope>IDENTIFICATION</scope>
    <source>
        <tissue evidence="5">Whole plant</tissue>
    </source>
</reference>
<evidence type="ECO:0000313" key="5">
    <source>
        <dbReference type="RefSeq" id="XP_052111568.1"/>
    </source>
</evidence>
<feature type="region of interest" description="Disordered" evidence="1">
    <location>
        <begin position="855"/>
        <end position="875"/>
    </location>
</feature>
<organism evidence="4 5">
    <name type="scientific">Arachis duranensis</name>
    <name type="common">Wild peanut</name>
    <dbReference type="NCBI Taxonomy" id="130453"/>
    <lineage>
        <taxon>Eukaryota</taxon>
        <taxon>Viridiplantae</taxon>
        <taxon>Streptophyta</taxon>
        <taxon>Embryophyta</taxon>
        <taxon>Tracheophyta</taxon>
        <taxon>Spermatophyta</taxon>
        <taxon>Magnoliopsida</taxon>
        <taxon>eudicotyledons</taxon>
        <taxon>Gunneridae</taxon>
        <taxon>Pentapetalae</taxon>
        <taxon>rosids</taxon>
        <taxon>fabids</taxon>
        <taxon>Fabales</taxon>
        <taxon>Fabaceae</taxon>
        <taxon>Papilionoideae</taxon>
        <taxon>50 kb inversion clade</taxon>
        <taxon>dalbergioids sensu lato</taxon>
        <taxon>Dalbergieae</taxon>
        <taxon>Pterocarpus clade</taxon>
        <taxon>Arachis</taxon>
    </lineage>
</organism>
<dbReference type="Pfam" id="PF02992">
    <property type="entry name" value="Transposase_21"/>
    <property type="match status" value="1"/>
</dbReference>
<gene>
    <name evidence="5" type="primary">LOC127742903</name>
</gene>
<feature type="domain" description="DUF4218" evidence="2">
    <location>
        <begin position="682"/>
        <end position="795"/>
    </location>
</feature>
<evidence type="ECO:0000313" key="4">
    <source>
        <dbReference type="Proteomes" id="UP000515211"/>
    </source>
</evidence>
<dbReference type="InterPro" id="IPR004242">
    <property type="entry name" value="Transposase_21"/>
</dbReference>
<dbReference type="Pfam" id="PF13960">
    <property type="entry name" value="DUF4218"/>
    <property type="match status" value="1"/>
</dbReference>
<dbReference type="AlphaFoldDB" id="A0A9C6TMT7"/>
<dbReference type="InterPro" id="IPR029480">
    <property type="entry name" value="Transpos_assoc"/>
</dbReference>